<sequence>MRTSTIIVLTPILIARLSALLPHSGNTEVRLVKEMGKTGYINWTISQLLVKAKEDGGDELHPDDAVNGD</sequence>
<reference evidence="2" key="1">
    <citation type="submission" date="2023-03" db="EMBL/GenBank/DDBJ databases">
        <title>Massive genome expansion in bonnet fungi (Mycena s.s.) driven by repeated elements and novel gene families across ecological guilds.</title>
        <authorList>
            <consortium name="Lawrence Berkeley National Laboratory"/>
            <person name="Harder C.B."/>
            <person name="Miyauchi S."/>
            <person name="Viragh M."/>
            <person name="Kuo A."/>
            <person name="Thoen E."/>
            <person name="Andreopoulos B."/>
            <person name="Lu D."/>
            <person name="Skrede I."/>
            <person name="Drula E."/>
            <person name="Henrissat B."/>
            <person name="Morin E."/>
            <person name="Kohler A."/>
            <person name="Barry K."/>
            <person name="LaButti K."/>
            <person name="Morin E."/>
            <person name="Salamov A."/>
            <person name="Lipzen A."/>
            <person name="Mereny Z."/>
            <person name="Hegedus B."/>
            <person name="Baldrian P."/>
            <person name="Stursova M."/>
            <person name="Weitz H."/>
            <person name="Taylor A."/>
            <person name="Grigoriev I.V."/>
            <person name="Nagy L.G."/>
            <person name="Martin F."/>
            <person name="Kauserud H."/>
        </authorList>
    </citation>
    <scope>NUCLEOTIDE SEQUENCE</scope>
    <source>
        <strain evidence="2">CBHHK182m</strain>
    </source>
</reference>
<dbReference type="EMBL" id="JARKIB010000066">
    <property type="protein sequence ID" value="KAJ7750331.1"/>
    <property type="molecule type" value="Genomic_DNA"/>
</dbReference>
<evidence type="ECO:0000313" key="2">
    <source>
        <dbReference type="EMBL" id="KAJ7750331.1"/>
    </source>
</evidence>
<evidence type="ECO:0000256" key="1">
    <source>
        <dbReference type="SAM" id="SignalP"/>
    </source>
</evidence>
<name>A0AAD7N8M1_9AGAR</name>
<accession>A0AAD7N8M1</accession>
<dbReference type="AlphaFoldDB" id="A0AAD7N8M1"/>
<gene>
    <name evidence="2" type="ORF">B0H16DRAFT_1724729</name>
</gene>
<keyword evidence="1" id="KW-0732">Signal</keyword>
<feature type="signal peptide" evidence="1">
    <location>
        <begin position="1"/>
        <end position="19"/>
    </location>
</feature>
<dbReference type="Proteomes" id="UP001215598">
    <property type="component" value="Unassembled WGS sequence"/>
</dbReference>
<organism evidence="2 3">
    <name type="scientific">Mycena metata</name>
    <dbReference type="NCBI Taxonomy" id="1033252"/>
    <lineage>
        <taxon>Eukaryota</taxon>
        <taxon>Fungi</taxon>
        <taxon>Dikarya</taxon>
        <taxon>Basidiomycota</taxon>
        <taxon>Agaricomycotina</taxon>
        <taxon>Agaricomycetes</taxon>
        <taxon>Agaricomycetidae</taxon>
        <taxon>Agaricales</taxon>
        <taxon>Marasmiineae</taxon>
        <taxon>Mycenaceae</taxon>
        <taxon>Mycena</taxon>
    </lineage>
</organism>
<feature type="chain" id="PRO_5041970564" evidence="1">
    <location>
        <begin position="20"/>
        <end position="69"/>
    </location>
</feature>
<evidence type="ECO:0000313" key="3">
    <source>
        <dbReference type="Proteomes" id="UP001215598"/>
    </source>
</evidence>
<keyword evidence="3" id="KW-1185">Reference proteome</keyword>
<protein>
    <submittedName>
        <fullName evidence="2">Uncharacterized protein</fullName>
    </submittedName>
</protein>
<proteinExistence type="predicted"/>
<comment type="caution">
    <text evidence="2">The sequence shown here is derived from an EMBL/GenBank/DDBJ whole genome shotgun (WGS) entry which is preliminary data.</text>
</comment>